<keyword evidence="3" id="KW-1185">Reference proteome</keyword>
<proteinExistence type="predicted"/>
<organism evidence="2 3">
    <name type="scientific">Microbacterium hydrocarbonoxydans</name>
    <dbReference type="NCBI Taxonomy" id="273678"/>
    <lineage>
        <taxon>Bacteria</taxon>
        <taxon>Bacillati</taxon>
        <taxon>Actinomycetota</taxon>
        <taxon>Actinomycetes</taxon>
        <taxon>Micrococcales</taxon>
        <taxon>Microbacteriaceae</taxon>
        <taxon>Microbacterium</taxon>
    </lineage>
</organism>
<gene>
    <name evidence="2" type="ORF">SAMN04489807_1709</name>
</gene>
<evidence type="ECO:0000313" key="2">
    <source>
        <dbReference type="EMBL" id="SEB67268.1"/>
    </source>
</evidence>
<evidence type="ECO:0000259" key="1">
    <source>
        <dbReference type="Pfam" id="PF04961"/>
    </source>
</evidence>
<name>A0A1H4LA05_9MICO</name>
<evidence type="ECO:0000313" key="3">
    <source>
        <dbReference type="Proteomes" id="UP000183750"/>
    </source>
</evidence>
<dbReference type="Proteomes" id="UP000183750">
    <property type="component" value="Unassembled WGS sequence"/>
</dbReference>
<dbReference type="EMBL" id="FNSQ01000005">
    <property type="protein sequence ID" value="SEB67268.1"/>
    <property type="molecule type" value="Genomic_DNA"/>
</dbReference>
<reference evidence="3" key="1">
    <citation type="submission" date="2016-10" db="EMBL/GenBank/DDBJ databases">
        <authorList>
            <person name="Varghese N."/>
            <person name="Submissions S."/>
        </authorList>
    </citation>
    <scope>NUCLEOTIDE SEQUENCE [LARGE SCALE GENOMIC DNA]</scope>
    <source>
        <strain evidence="3">DSM 16089</strain>
    </source>
</reference>
<feature type="domain" description="Cyclodeaminase/cyclohydrolase" evidence="1">
    <location>
        <begin position="2"/>
        <end position="154"/>
    </location>
</feature>
<dbReference type="InterPro" id="IPR007044">
    <property type="entry name" value="Cyclodeamin/CycHdrlase"/>
</dbReference>
<sequence>MDAWLEALGQPQGSPGGGAASGVMLGLGASLLRMVAGYTPDDSRAAECAARVAALRGEALQAVEADGVVSARFGEALALSNDDEDREPRVRDAAVEAAESTAALGRIGLAFIPEARLLAEVGNRHLDMDLAVGLEALEAGLSGVSLTLRANLQIARTHEAPSSRLADLIALVGELAGARRIVGEIIAELSSHLD</sequence>
<dbReference type="Gene3D" id="1.20.120.680">
    <property type="entry name" value="Formiminotetrahydrofolate cyclodeaminase monomer, up-and-down helical bundle"/>
    <property type="match status" value="1"/>
</dbReference>
<dbReference type="Pfam" id="PF04961">
    <property type="entry name" value="FTCD_C"/>
    <property type="match status" value="1"/>
</dbReference>
<dbReference type="GO" id="GO:0003824">
    <property type="term" value="F:catalytic activity"/>
    <property type="evidence" value="ECO:0007669"/>
    <property type="project" value="InterPro"/>
</dbReference>
<dbReference type="InterPro" id="IPR036178">
    <property type="entry name" value="Formintransfe-cycloase-like_sf"/>
</dbReference>
<dbReference type="SUPFAM" id="SSF101262">
    <property type="entry name" value="Methenyltetrahydrofolate cyclohydrolase-like"/>
    <property type="match status" value="1"/>
</dbReference>
<dbReference type="AlphaFoldDB" id="A0A1H4LA05"/>
<accession>A0A1H4LA05</accession>
<protein>
    <submittedName>
        <fullName evidence="2">Formiminotetrahydrofolate cyclodeaminase</fullName>
    </submittedName>
</protein>